<evidence type="ECO:0000313" key="4">
    <source>
        <dbReference type="Proteomes" id="UP001222027"/>
    </source>
</evidence>
<accession>A0AAV8QYX9</accession>
<keyword evidence="2" id="KW-0472">Membrane</keyword>
<comment type="caution">
    <text evidence="3">The sequence shown here is derived from an EMBL/GenBank/DDBJ whole genome shotgun (WGS) entry which is preliminary data.</text>
</comment>
<feature type="region of interest" description="Disordered" evidence="1">
    <location>
        <begin position="178"/>
        <end position="200"/>
    </location>
</feature>
<reference evidence="3 4" key="1">
    <citation type="submission" date="2022-12" db="EMBL/GenBank/DDBJ databases">
        <title>Chromosome-scale assembly of the Ensete ventricosum genome.</title>
        <authorList>
            <person name="Dussert Y."/>
            <person name="Stocks J."/>
            <person name="Wendawek A."/>
            <person name="Woldeyes F."/>
            <person name="Nichols R.A."/>
            <person name="Borrell J.S."/>
        </authorList>
    </citation>
    <scope>NUCLEOTIDE SEQUENCE [LARGE SCALE GENOMIC DNA]</scope>
    <source>
        <strain evidence="4">cv. Maze</strain>
        <tissue evidence="3">Seeds</tissue>
    </source>
</reference>
<feature type="transmembrane region" description="Helical" evidence="2">
    <location>
        <begin position="62"/>
        <end position="80"/>
    </location>
</feature>
<keyword evidence="4" id="KW-1185">Reference proteome</keyword>
<dbReference type="AlphaFoldDB" id="A0AAV8QYX9"/>
<dbReference type="EMBL" id="JAQQAF010000004">
    <property type="protein sequence ID" value="KAJ8491520.1"/>
    <property type="molecule type" value="Genomic_DNA"/>
</dbReference>
<proteinExistence type="predicted"/>
<keyword evidence="2" id="KW-1133">Transmembrane helix</keyword>
<evidence type="ECO:0000313" key="3">
    <source>
        <dbReference type="EMBL" id="KAJ8491520.1"/>
    </source>
</evidence>
<keyword evidence="2" id="KW-0812">Transmembrane</keyword>
<name>A0AAV8QYX9_ENSVE</name>
<sequence length="212" mass="23476">MHVTSSSEMQVLLTTAVSAATVLYRPVNAALDSSPGLALALALLPLFLLFPLYYYQQKHPLNFAFLGLFTVCLSLSVGVACANTQGRILPWTNSICRSHCASLDNFHPGRIRMNPESFNCDVCGFSTHSSALILLRKVQPLPQTEELLHLLPKRGRRSNISALKQVLKPSSWKGLKVEQSTSHLGDSGMKTRPRSRTSEYKVNVPRHSIITY</sequence>
<evidence type="ECO:0000256" key="2">
    <source>
        <dbReference type="SAM" id="Phobius"/>
    </source>
</evidence>
<dbReference type="Proteomes" id="UP001222027">
    <property type="component" value="Unassembled WGS sequence"/>
</dbReference>
<organism evidence="3 4">
    <name type="scientific">Ensete ventricosum</name>
    <name type="common">Abyssinian banana</name>
    <name type="synonym">Musa ensete</name>
    <dbReference type="NCBI Taxonomy" id="4639"/>
    <lineage>
        <taxon>Eukaryota</taxon>
        <taxon>Viridiplantae</taxon>
        <taxon>Streptophyta</taxon>
        <taxon>Embryophyta</taxon>
        <taxon>Tracheophyta</taxon>
        <taxon>Spermatophyta</taxon>
        <taxon>Magnoliopsida</taxon>
        <taxon>Liliopsida</taxon>
        <taxon>Zingiberales</taxon>
        <taxon>Musaceae</taxon>
        <taxon>Ensete</taxon>
    </lineage>
</organism>
<evidence type="ECO:0000256" key="1">
    <source>
        <dbReference type="SAM" id="MobiDB-lite"/>
    </source>
</evidence>
<protein>
    <submittedName>
        <fullName evidence="3">Uncharacterized protein</fullName>
    </submittedName>
</protein>
<gene>
    <name evidence="3" type="ORF">OPV22_013241</name>
</gene>
<feature type="transmembrane region" description="Helical" evidence="2">
    <location>
        <begin position="39"/>
        <end position="55"/>
    </location>
</feature>